<gene>
    <name evidence="1" type="ORF">HW452_01835</name>
</gene>
<protein>
    <submittedName>
        <fullName evidence="1">Diguanylate cyclase</fullName>
    </submittedName>
</protein>
<reference evidence="1" key="1">
    <citation type="submission" date="2020-06" db="EMBL/GenBank/DDBJ databases">
        <title>Whole Genome Sequence of Halomonas aquamarina MB598.</title>
        <authorList>
            <person name="Pervaiz M."/>
            <person name="Fariq A."/>
            <person name="Yasmin A."/>
            <person name="Welch M."/>
        </authorList>
    </citation>
    <scope>NUCLEOTIDE SEQUENCE</scope>
    <source>
        <strain evidence="1">MB598</strain>
    </source>
</reference>
<comment type="caution">
    <text evidence="1">The sequence shown here is derived from an EMBL/GenBank/DDBJ whole genome shotgun (WGS) entry which is preliminary data.</text>
</comment>
<proteinExistence type="predicted"/>
<organism evidence="1 2">
    <name type="scientific">Vreelandella aquamarina</name>
    <dbReference type="NCBI Taxonomy" id="77097"/>
    <lineage>
        <taxon>Bacteria</taxon>
        <taxon>Pseudomonadati</taxon>
        <taxon>Pseudomonadota</taxon>
        <taxon>Gammaproteobacteria</taxon>
        <taxon>Oceanospirillales</taxon>
        <taxon>Halomonadaceae</taxon>
        <taxon>Vreelandella</taxon>
    </lineage>
</organism>
<name>A0ACC5VRJ1_9GAMM</name>
<keyword evidence="2" id="KW-1185">Reference proteome</keyword>
<accession>A0ACC5VRJ1</accession>
<sequence>MSYPIPRDEKARLAALYELALLDTPNEPVFDRITRLAAKLLGVPVATVSLVDAERQWFKSCLGLDVQQMSREVAFCAYPVASSEPLVVENACNDWRFAQNPLVTQPQGIRFYAGIPLKNSHGLVLGTLCVADTRPRVLSTADFKALLDLADIVTDEIQLRERVTCEQKEKEASQRALSKLHHSLEAQIEQRTHELRLVIETAYDGYASLDAQNRVLDWNLAASTMFGWTRDEAVGKPVSTLMLPEGVPAAAESAPVTTQATRRDGGVLPVEIRCKSLALPNRQWRSLFLHDISERQQLERIRDQQAREDVLTKLANRRALDERLPEAMARARRLQKSLAVLFMDLDGFKRVNDTYGHGVGDELLREVAKRLSASARETDLVTRWAGDEFVLVLEGIEPVSVTPLAEKIIRNVEQPLVVGQATLAISTSIGVAMYMPNAPETAQELIKRADVAMYEAKRAGKAQVRVI</sequence>
<dbReference type="Proteomes" id="UP001319846">
    <property type="component" value="Unassembled WGS sequence"/>
</dbReference>
<evidence type="ECO:0000313" key="1">
    <source>
        <dbReference type="EMBL" id="MBZ5486267.1"/>
    </source>
</evidence>
<dbReference type="EMBL" id="JABYQT010000001">
    <property type="protein sequence ID" value="MBZ5486267.1"/>
    <property type="molecule type" value="Genomic_DNA"/>
</dbReference>
<evidence type="ECO:0000313" key="2">
    <source>
        <dbReference type="Proteomes" id="UP001319846"/>
    </source>
</evidence>